<dbReference type="Pfam" id="PF07993">
    <property type="entry name" value="NAD_binding_4"/>
    <property type="match status" value="1"/>
</dbReference>
<evidence type="ECO:0000313" key="3">
    <source>
        <dbReference type="EMBL" id="ROV89521.1"/>
    </source>
</evidence>
<dbReference type="InterPro" id="IPR036291">
    <property type="entry name" value="NAD(P)-bd_dom_sf"/>
</dbReference>
<keyword evidence="4" id="KW-1185">Reference proteome</keyword>
<dbReference type="GO" id="GO:0080019">
    <property type="term" value="F:alcohol-forming very long-chain fatty acyl-CoA reductase activity"/>
    <property type="evidence" value="ECO:0007669"/>
    <property type="project" value="InterPro"/>
</dbReference>
<organism evidence="3 4">
    <name type="scientific">Cytospora chrysosperma</name>
    <name type="common">Cytospora canker fungus</name>
    <name type="synonym">Sphaeria chrysosperma</name>
    <dbReference type="NCBI Taxonomy" id="252740"/>
    <lineage>
        <taxon>Eukaryota</taxon>
        <taxon>Fungi</taxon>
        <taxon>Dikarya</taxon>
        <taxon>Ascomycota</taxon>
        <taxon>Pezizomycotina</taxon>
        <taxon>Sordariomycetes</taxon>
        <taxon>Sordariomycetidae</taxon>
        <taxon>Diaporthales</taxon>
        <taxon>Cytosporaceae</taxon>
        <taxon>Cytospora</taxon>
    </lineage>
</organism>
<accession>A0A423VF19</accession>
<reference evidence="3 4" key="1">
    <citation type="submission" date="2015-09" db="EMBL/GenBank/DDBJ databases">
        <title>Host preference determinants of Valsa canker pathogens revealed by comparative genomics.</title>
        <authorList>
            <person name="Yin Z."/>
            <person name="Huang L."/>
        </authorList>
    </citation>
    <scope>NUCLEOTIDE SEQUENCE [LARGE SCALE GENOMIC DNA]</scope>
    <source>
        <strain evidence="3 4">YSFL</strain>
    </source>
</reference>
<comment type="caution">
    <text evidence="3">The sequence shown here is derived from an EMBL/GenBank/DDBJ whole genome shotgun (WGS) entry which is preliminary data.</text>
</comment>
<comment type="function">
    <text evidence="1">Catalyzes the reduction of fatty acyl-CoA to fatty alcohols.</text>
</comment>
<feature type="domain" description="Thioester reductase (TE)" evidence="2">
    <location>
        <begin position="14"/>
        <end position="263"/>
    </location>
</feature>
<keyword evidence="1" id="KW-0444">Lipid biosynthesis</keyword>
<dbReference type="GO" id="GO:0035336">
    <property type="term" value="P:long-chain fatty-acyl-CoA metabolic process"/>
    <property type="evidence" value="ECO:0007669"/>
    <property type="project" value="TreeGrafter"/>
</dbReference>
<dbReference type="PANTHER" id="PTHR11011:SF45">
    <property type="entry name" value="FATTY ACYL-COA REDUCTASE CG8306-RELATED"/>
    <property type="match status" value="1"/>
</dbReference>
<comment type="catalytic activity">
    <reaction evidence="1">
        <text>a long-chain fatty acyl-CoA + 2 NADPH + 2 H(+) = a long-chain primary fatty alcohol + 2 NADP(+) + CoA</text>
        <dbReference type="Rhea" id="RHEA:52716"/>
        <dbReference type="ChEBI" id="CHEBI:15378"/>
        <dbReference type="ChEBI" id="CHEBI:57287"/>
        <dbReference type="ChEBI" id="CHEBI:57783"/>
        <dbReference type="ChEBI" id="CHEBI:58349"/>
        <dbReference type="ChEBI" id="CHEBI:77396"/>
        <dbReference type="ChEBI" id="CHEBI:83139"/>
        <dbReference type="EC" id="1.2.1.84"/>
    </reaction>
</comment>
<dbReference type="AlphaFoldDB" id="A0A423VF19"/>
<dbReference type="STRING" id="252740.A0A423VF19"/>
<dbReference type="InterPro" id="IPR026055">
    <property type="entry name" value="FAR"/>
</dbReference>
<evidence type="ECO:0000259" key="2">
    <source>
        <dbReference type="Pfam" id="PF07993"/>
    </source>
</evidence>
<evidence type="ECO:0000313" key="4">
    <source>
        <dbReference type="Proteomes" id="UP000284375"/>
    </source>
</evidence>
<dbReference type="InterPro" id="IPR013120">
    <property type="entry name" value="FAR_NAD-bd"/>
</dbReference>
<comment type="similarity">
    <text evidence="1">Belongs to the fatty acyl-CoA reductase family.</text>
</comment>
<dbReference type="Proteomes" id="UP000284375">
    <property type="component" value="Unassembled WGS sequence"/>
</dbReference>
<dbReference type="EC" id="1.2.1.84" evidence="1"/>
<dbReference type="PANTHER" id="PTHR11011">
    <property type="entry name" value="MALE STERILITY PROTEIN 2-RELATED"/>
    <property type="match status" value="1"/>
</dbReference>
<sequence length="445" mass="49953">MQTESQAPPVTILLTGVTGFVGKVVLEEIIRQRNEGILYFDRVLVPIRSVRGQTALERFLGKVVKSPCFSRLPSGWHNDVEVIPGDLMEPDCGVNPSSMEELTQKVTHIIHCAGCVSFDSPMSTLLAENVTASLNILQLAQKCPHLERLEKLPALPRSSQQILVELREGKRNADEIRLETGHPNNYTLAKCLAEHFMVQHKGATPLTIVRPSIISASWRYPFPGWIDSFAALASPISAFALGGLKVLHGEPSAILDVVPVDKVGECLINEALLTEEGVVNHETAPAKFVHCVSTTKHGPSTWDIVYDTVMYFSQPENILLYKPTGWYVGTDNRWFCLYEFFFQYVPIKMAELVALLGLDWDKAAKARKTLTRLRQIDTHFRYFVEHTYDYRCAVEVLPDDFDKRAYMQTILQGMRQNLLLPLLARMKSREAIGKLGAEKAVCEAE</sequence>
<protein>
    <recommendedName>
        <fullName evidence="1">Fatty acyl-CoA reductase</fullName>
        <ecNumber evidence="1">1.2.1.84</ecNumber>
    </recommendedName>
</protein>
<proteinExistence type="inferred from homology"/>
<dbReference type="GO" id="GO:0102965">
    <property type="term" value="F:alcohol-forming long-chain fatty acyl-CoA reductase activity"/>
    <property type="evidence" value="ECO:0007669"/>
    <property type="project" value="UniProtKB-EC"/>
</dbReference>
<dbReference type="Gene3D" id="3.40.50.720">
    <property type="entry name" value="NAD(P)-binding Rossmann-like Domain"/>
    <property type="match status" value="1"/>
</dbReference>
<dbReference type="OrthoDB" id="429813at2759"/>
<evidence type="ECO:0000256" key="1">
    <source>
        <dbReference type="RuleBase" id="RU363097"/>
    </source>
</evidence>
<keyword evidence="1" id="KW-0560">Oxidoreductase</keyword>
<dbReference type="SUPFAM" id="SSF51735">
    <property type="entry name" value="NAD(P)-binding Rossmann-fold domains"/>
    <property type="match status" value="1"/>
</dbReference>
<gene>
    <name evidence="3" type="ORF">VSDG_08499</name>
</gene>
<keyword evidence="1" id="KW-0521">NADP</keyword>
<dbReference type="EMBL" id="LJZO01000057">
    <property type="protein sequence ID" value="ROV89521.1"/>
    <property type="molecule type" value="Genomic_DNA"/>
</dbReference>
<keyword evidence="1" id="KW-0443">Lipid metabolism</keyword>
<name>A0A423VF19_CYTCH</name>